<sequence length="459" mass="51505">MSFIQELDHLKIPLEHIKLATNNFSDDNFIGQGGFGRVYKGELPLSTTVAVKRLDVKHGQGQHEFLMEIVMLSSYKHDNLVSLVGFCDENNEKIIVYKHEARGSLDKYLTTNDLTWVQRLHVCLGAANGLNYLHNDVGEGHRVLHRDIKSSNILLDENWEAKISDFGLSKIGPTNQEFSFLVTNACGTPGYIDPLYATTDVLTKESDVYSFGVVLFEVLCGRLAVIKHYNDERQYLSQLAKLHYKEGKLDEIIDPNLQKQMKPNSLRTFSRIAYQCLKKDRKQRPTMGLIVEELQNSLELQIGCRRITRIGLWGSSTGGSPWSLQLDNNQKLRKITIDHKDWIYSLIFTTQDFNGLLHSSKRYGGDSGYRGGTISEVNFDPDEEIIGILGTIGSSTGRHAGFTVISSLSFVTNKKIDGPFGKEKGAHFSVPWDAGSFAGFYGRAGLYMDGLGCYLRGIM</sequence>
<keyword evidence="5" id="KW-1003">Cell membrane</keyword>
<keyword evidence="14" id="KW-1133">Transmembrane helix</keyword>
<dbReference type="InterPro" id="IPR008271">
    <property type="entry name" value="Ser/Thr_kinase_AS"/>
</dbReference>
<evidence type="ECO:0000256" key="4">
    <source>
        <dbReference type="ARBA" id="ARBA00010217"/>
    </source>
</evidence>
<dbReference type="FunFam" id="1.10.510.10:FF:000240">
    <property type="entry name" value="Lectin-domain containing receptor kinase A4.3"/>
    <property type="match status" value="1"/>
</dbReference>
<protein>
    <recommendedName>
        <fullName evidence="24">Jacalin-like lectin domain-containing protein</fullName>
    </recommendedName>
</protein>
<keyword evidence="6 19" id="KW-0723">Serine/threonine-protein kinase</keyword>
<evidence type="ECO:0000256" key="16">
    <source>
        <dbReference type="ARBA" id="ARBA00023170"/>
    </source>
</evidence>
<dbReference type="GO" id="GO:0030246">
    <property type="term" value="F:carbohydrate binding"/>
    <property type="evidence" value="ECO:0007669"/>
    <property type="project" value="UniProtKB-KW"/>
</dbReference>
<evidence type="ECO:0000256" key="19">
    <source>
        <dbReference type="RuleBase" id="RU000304"/>
    </source>
</evidence>
<dbReference type="SMART" id="SM00915">
    <property type="entry name" value="Jacalin"/>
    <property type="match status" value="1"/>
</dbReference>
<dbReference type="PANTHER" id="PTHR27003:SF326">
    <property type="entry name" value="PROTEIN KINASE DOMAIN-CONTAINING PROTEIN"/>
    <property type="match status" value="1"/>
</dbReference>
<dbReference type="GO" id="GO:0009506">
    <property type="term" value="C:plasmodesma"/>
    <property type="evidence" value="ECO:0007669"/>
    <property type="project" value="TreeGrafter"/>
</dbReference>
<dbReference type="Gene3D" id="2.100.10.30">
    <property type="entry name" value="Jacalin-like lectin domain"/>
    <property type="match status" value="1"/>
</dbReference>
<proteinExistence type="inferred from homology"/>
<dbReference type="GO" id="GO:0004674">
    <property type="term" value="F:protein serine/threonine kinase activity"/>
    <property type="evidence" value="ECO:0007669"/>
    <property type="project" value="UniProtKB-KW"/>
</dbReference>
<dbReference type="InterPro" id="IPR000719">
    <property type="entry name" value="Prot_kinase_dom"/>
</dbReference>
<evidence type="ECO:0000256" key="6">
    <source>
        <dbReference type="ARBA" id="ARBA00022527"/>
    </source>
</evidence>
<keyword evidence="8" id="KW-0812">Transmembrane</keyword>
<keyword evidence="11 18" id="KW-0547">Nucleotide-binding</keyword>
<dbReference type="PANTHER" id="PTHR27003">
    <property type="entry name" value="OS07G0166700 PROTEIN"/>
    <property type="match status" value="1"/>
</dbReference>
<keyword evidence="17" id="KW-0325">Glycoprotein</keyword>
<keyword evidence="12" id="KW-0418">Kinase</keyword>
<dbReference type="GO" id="GO:0004714">
    <property type="term" value="F:transmembrane receptor protein tyrosine kinase activity"/>
    <property type="evidence" value="ECO:0007669"/>
    <property type="project" value="InterPro"/>
</dbReference>
<dbReference type="SUPFAM" id="SSF56112">
    <property type="entry name" value="Protein kinase-like (PK-like)"/>
    <property type="match status" value="1"/>
</dbReference>
<evidence type="ECO:0000256" key="2">
    <source>
        <dbReference type="ARBA" id="ARBA00006568"/>
    </source>
</evidence>
<dbReference type="GO" id="GO:0005524">
    <property type="term" value="F:ATP binding"/>
    <property type="evidence" value="ECO:0007669"/>
    <property type="project" value="UniProtKB-UniRule"/>
</dbReference>
<feature type="domain" description="Jacalin-type lectin" evidence="21">
    <location>
        <begin position="307"/>
        <end position="457"/>
    </location>
</feature>
<dbReference type="InterPro" id="IPR001229">
    <property type="entry name" value="Jacalin-like_lectin_dom"/>
</dbReference>
<evidence type="ECO:0000256" key="12">
    <source>
        <dbReference type="ARBA" id="ARBA00022777"/>
    </source>
</evidence>
<keyword evidence="23" id="KW-1185">Reference proteome</keyword>
<evidence type="ECO:0008006" key="24">
    <source>
        <dbReference type="Google" id="ProtNLM"/>
    </source>
</evidence>
<dbReference type="Pfam" id="PF01419">
    <property type="entry name" value="Jacalin"/>
    <property type="match status" value="1"/>
</dbReference>
<evidence type="ECO:0000256" key="13">
    <source>
        <dbReference type="ARBA" id="ARBA00022840"/>
    </source>
</evidence>
<dbReference type="PROSITE" id="PS00108">
    <property type="entry name" value="PROTEIN_KINASE_ST"/>
    <property type="match status" value="1"/>
</dbReference>
<dbReference type="PROSITE" id="PS51752">
    <property type="entry name" value="JACALIN_LECTIN"/>
    <property type="match status" value="1"/>
</dbReference>
<reference evidence="22" key="1">
    <citation type="journal article" date="2023" name="bioRxiv">
        <title>Improved chromosome-level genome assembly for marigold (Tagetes erecta).</title>
        <authorList>
            <person name="Jiang F."/>
            <person name="Yuan L."/>
            <person name="Wang S."/>
            <person name="Wang H."/>
            <person name="Xu D."/>
            <person name="Wang A."/>
            <person name="Fan W."/>
        </authorList>
    </citation>
    <scope>NUCLEOTIDE SEQUENCE</scope>
    <source>
        <strain evidence="22">WSJ</strain>
        <tissue evidence="22">Leaf</tissue>
    </source>
</reference>
<dbReference type="GO" id="GO:0002229">
    <property type="term" value="P:defense response to oomycetes"/>
    <property type="evidence" value="ECO:0007669"/>
    <property type="project" value="UniProtKB-ARBA"/>
</dbReference>
<evidence type="ECO:0000256" key="15">
    <source>
        <dbReference type="ARBA" id="ARBA00023136"/>
    </source>
</evidence>
<dbReference type="SMART" id="SM00220">
    <property type="entry name" value="S_TKc"/>
    <property type="match status" value="1"/>
</dbReference>
<comment type="similarity">
    <text evidence="2">Belongs to the jacalin lectin family.</text>
</comment>
<evidence type="ECO:0000256" key="7">
    <source>
        <dbReference type="ARBA" id="ARBA00022679"/>
    </source>
</evidence>
<dbReference type="AlphaFoldDB" id="A0AAD8NFW3"/>
<dbReference type="InterPro" id="IPR045272">
    <property type="entry name" value="ANXUR1/2-like"/>
</dbReference>
<evidence type="ECO:0000256" key="10">
    <source>
        <dbReference type="ARBA" id="ARBA00022734"/>
    </source>
</evidence>
<organism evidence="22 23">
    <name type="scientific">Tagetes erecta</name>
    <name type="common">African marigold</name>
    <dbReference type="NCBI Taxonomy" id="13708"/>
    <lineage>
        <taxon>Eukaryota</taxon>
        <taxon>Viridiplantae</taxon>
        <taxon>Streptophyta</taxon>
        <taxon>Embryophyta</taxon>
        <taxon>Tracheophyta</taxon>
        <taxon>Spermatophyta</taxon>
        <taxon>Magnoliopsida</taxon>
        <taxon>eudicotyledons</taxon>
        <taxon>Gunneridae</taxon>
        <taxon>Pentapetalae</taxon>
        <taxon>asterids</taxon>
        <taxon>campanulids</taxon>
        <taxon>Asterales</taxon>
        <taxon>Asteraceae</taxon>
        <taxon>Asteroideae</taxon>
        <taxon>Heliantheae alliance</taxon>
        <taxon>Tageteae</taxon>
        <taxon>Tagetes</taxon>
    </lineage>
</organism>
<evidence type="ECO:0000313" key="22">
    <source>
        <dbReference type="EMBL" id="KAK1406516.1"/>
    </source>
</evidence>
<dbReference type="CDD" id="cd09612">
    <property type="entry name" value="Jacalin"/>
    <property type="match status" value="1"/>
</dbReference>
<evidence type="ECO:0000259" key="21">
    <source>
        <dbReference type="PROSITE" id="PS51752"/>
    </source>
</evidence>
<dbReference type="EMBL" id="JAUHHV010000012">
    <property type="protein sequence ID" value="KAK1406516.1"/>
    <property type="molecule type" value="Genomic_DNA"/>
</dbReference>
<comment type="similarity">
    <text evidence="4">In the C-terminal section; belongs to the protein kinase superfamily. Ser/Thr protein kinase family.</text>
</comment>
<dbReference type="InterPro" id="IPR033734">
    <property type="entry name" value="Jacalin-like_lectin_dom_plant"/>
</dbReference>
<dbReference type="SUPFAM" id="SSF51101">
    <property type="entry name" value="Mannose-binding lectins"/>
    <property type="match status" value="1"/>
</dbReference>
<comment type="subcellular location">
    <subcellularLocation>
        <location evidence="1">Cell membrane</location>
        <topology evidence="1">Single-pass type I membrane protein</topology>
    </subcellularLocation>
</comment>
<evidence type="ECO:0000256" key="11">
    <source>
        <dbReference type="ARBA" id="ARBA00022741"/>
    </source>
</evidence>
<evidence type="ECO:0000259" key="20">
    <source>
        <dbReference type="PROSITE" id="PS50011"/>
    </source>
</evidence>
<comment type="caution">
    <text evidence="22">The sequence shown here is derived from an EMBL/GenBank/DDBJ whole genome shotgun (WGS) entry which is preliminary data.</text>
</comment>
<evidence type="ECO:0000256" key="9">
    <source>
        <dbReference type="ARBA" id="ARBA00022729"/>
    </source>
</evidence>
<keyword evidence="16" id="KW-0675">Receptor</keyword>
<dbReference type="PROSITE" id="PS00107">
    <property type="entry name" value="PROTEIN_KINASE_ATP"/>
    <property type="match status" value="1"/>
</dbReference>
<evidence type="ECO:0000256" key="1">
    <source>
        <dbReference type="ARBA" id="ARBA00004251"/>
    </source>
</evidence>
<dbReference type="Proteomes" id="UP001229421">
    <property type="component" value="Unassembled WGS sequence"/>
</dbReference>
<comment type="similarity">
    <text evidence="19">Belongs to the protein kinase superfamily.</text>
</comment>
<evidence type="ECO:0000256" key="14">
    <source>
        <dbReference type="ARBA" id="ARBA00022989"/>
    </source>
</evidence>
<comment type="similarity">
    <text evidence="3">In the N-terminal section; belongs to the leguminous lectin family.</text>
</comment>
<dbReference type="GO" id="GO:0005886">
    <property type="term" value="C:plasma membrane"/>
    <property type="evidence" value="ECO:0007669"/>
    <property type="project" value="UniProtKB-SubCell"/>
</dbReference>
<dbReference type="Gene3D" id="1.10.510.10">
    <property type="entry name" value="Transferase(Phosphotransferase) domain 1"/>
    <property type="match status" value="1"/>
</dbReference>
<name>A0AAD8NFW3_TARER</name>
<evidence type="ECO:0000313" key="23">
    <source>
        <dbReference type="Proteomes" id="UP001229421"/>
    </source>
</evidence>
<keyword evidence="9" id="KW-0732">Signal</keyword>
<feature type="binding site" evidence="18">
    <location>
        <position position="52"/>
    </location>
    <ligand>
        <name>ATP</name>
        <dbReference type="ChEBI" id="CHEBI:30616"/>
    </ligand>
</feature>
<evidence type="ECO:0000256" key="18">
    <source>
        <dbReference type="PROSITE-ProRule" id="PRU10141"/>
    </source>
</evidence>
<keyword evidence="10" id="KW-0430">Lectin</keyword>
<dbReference type="FunFam" id="3.30.200.20:FF:000039">
    <property type="entry name" value="receptor-like protein kinase FERONIA"/>
    <property type="match status" value="1"/>
</dbReference>
<evidence type="ECO:0000256" key="8">
    <source>
        <dbReference type="ARBA" id="ARBA00022692"/>
    </source>
</evidence>
<dbReference type="Pfam" id="PF00069">
    <property type="entry name" value="Pkinase"/>
    <property type="match status" value="1"/>
</dbReference>
<keyword evidence="7" id="KW-0808">Transferase</keyword>
<dbReference type="Gene3D" id="3.30.200.20">
    <property type="entry name" value="Phosphorylase Kinase, domain 1"/>
    <property type="match status" value="1"/>
</dbReference>
<dbReference type="InterPro" id="IPR017441">
    <property type="entry name" value="Protein_kinase_ATP_BS"/>
</dbReference>
<keyword evidence="13 18" id="KW-0067">ATP-binding</keyword>
<evidence type="ECO:0000256" key="5">
    <source>
        <dbReference type="ARBA" id="ARBA00022475"/>
    </source>
</evidence>
<dbReference type="InterPro" id="IPR036404">
    <property type="entry name" value="Jacalin-like_lectin_dom_sf"/>
</dbReference>
<evidence type="ECO:0000256" key="3">
    <source>
        <dbReference type="ARBA" id="ARBA00008536"/>
    </source>
</evidence>
<dbReference type="PROSITE" id="PS50011">
    <property type="entry name" value="PROTEIN_KINASE_DOM"/>
    <property type="match status" value="1"/>
</dbReference>
<accession>A0AAD8NFW3</accession>
<gene>
    <name evidence="22" type="ORF">QVD17_41903</name>
</gene>
<evidence type="ECO:0000256" key="17">
    <source>
        <dbReference type="ARBA" id="ARBA00023180"/>
    </source>
</evidence>
<dbReference type="InterPro" id="IPR011009">
    <property type="entry name" value="Kinase-like_dom_sf"/>
</dbReference>
<keyword evidence="15" id="KW-0472">Membrane</keyword>
<feature type="domain" description="Protein kinase" evidence="20">
    <location>
        <begin position="24"/>
        <end position="298"/>
    </location>
</feature>